<evidence type="ECO:0000256" key="1">
    <source>
        <dbReference type="SAM" id="MobiDB-lite"/>
    </source>
</evidence>
<dbReference type="EMBL" id="OX465081">
    <property type="protein sequence ID" value="CAI9287717.1"/>
    <property type="molecule type" value="Genomic_DNA"/>
</dbReference>
<protein>
    <submittedName>
        <fullName evidence="2">Uncharacterized protein</fullName>
    </submittedName>
</protein>
<organism evidence="2 3">
    <name type="scientific">Lactuca saligna</name>
    <name type="common">Willowleaf lettuce</name>
    <dbReference type="NCBI Taxonomy" id="75948"/>
    <lineage>
        <taxon>Eukaryota</taxon>
        <taxon>Viridiplantae</taxon>
        <taxon>Streptophyta</taxon>
        <taxon>Embryophyta</taxon>
        <taxon>Tracheophyta</taxon>
        <taxon>Spermatophyta</taxon>
        <taxon>Magnoliopsida</taxon>
        <taxon>eudicotyledons</taxon>
        <taxon>Gunneridae</taxon>
        <taxon>Pentapetalae</taxon>
        <taxon>asterids</taxon>
        <taxon>campanulids</taxon>
        <taxon>Asterales</taxon>
        <taxon>Asteraceae</taxon>
        <taxon>Cichorioideae</taxon>
        <taxon>Cichorieae</taxon>
        <taxon>Lactucinae</taxon>
        <taxon>Lactuca</taxon>
    </lineage>
</organism>
<gene>
    <name evidence="2" type="ORF">LSALG_LOCUS27064</name>
</gene>
<accession>A0AA35Z940</accession>
<reference evidence="2" key="1">
    <citation type="submission" date="2023-04" db="EMBL/GenBank/DDBJ databases">
        <authorList>
            <person name="Vijverberg K."/>
            <person name="Xiong W."/>
            <person name="Schranz E."/>
        </authorList>
    </citation>
    <scope>NUCLEOTIDE SEQUENCE</scope>
</reference>
<feature type="compositionally biased region" description="Acidic residues" evidence="1">
    <location>
        <begin position="337"/>
        <end position="346"/>
    </location>
</feature>
<keyword evidence="3" id="KW-1185">Reference proteome</keyword>
<dbReference type="Proteomes" id="UP001177003">
    <property type="component" value="Chromosome 5"/>
</dbReference>
<dbReference type="AlphaFoldDB" id="A0AA35Z940"/>
<name>A0AA35Z940_LACSI</name>
<feature type="region of interest" description="Disordered" evidence="1">
    <location>
        <begin position="323"/>
        <end position="349"/>
    </location>
</feature>
<evidence type="ECO:0000313" key="2">
    <source>
        <dbReference type="EMBL" id="CAI9287717.1"/>
    </source>
</evidence>
<sequence>MPSDHEDSESNTISDIPEPVQHDTDETAETSHPIVSEPITTNLEVTFLIPNSIPITDDFFQDFTLPSPTSTISTPITIAPFPLISMGVRNLKLLLNNLLICLHNRQQPQQILCIHLQFLLIYLIWGQVLQVLLFCYDSHPISPLHQDDPDTIFGDDPDEFTHIHYIPFYVQAESEDEASFTKGLSDILQTNKVALEKVRIDIQAAHMEHQTSISSKIDKLHEDLCLENKIMDKHTIKTEKVKVLSFKITHVNNRIDEILSKKFVMKSYIGDMNSILSNIIETRDYLITITVRKHLAAKIRHVFSMLNMLEGVLKSDILPKQGGEQGKSFGVEKSSGDNDDDEEEEEKSLKIKRKIHDVELDNNFCIAREAKEREKAALEAQVTLES</sequence>
<proteinExistence type="predicted"/>
<evidence type="ECO:0000313" key="3">
    <source>
        <dbReference type="Proteomes" id="UP001177003"/>
    </source>
</evidence>
<feature type="region of interest" description="Disordered" evidence="1">
    <location>
        <begin position="1"/>
        <end position="35"/>
    </location>
</feature>